<name>A0ABR6KNC9_9BACT</name>
<proteinExistence type="predicted"/>
<keyword evidence="2" id="KW-1185">Reference proteome</keyword>
<comment type="caution">
    <text evidence="1">The sequence shown here is derived from an EMBL/GenBank/DDBJ whole genome shotgun (WGS) entry which is preliminary data.</text>
</comment>
<evidence type="ECO:0000313" key="2">
    <source>
        <dbReference type="Proteomes" id="UP000533637"/>
    </source>
</evidence>
<gene>
    <name evidence="1" type="ORF">GGQ57_002818</name>
</gene>
<protein>
    <submittedName>
        <fullName evidence="1">Uncharacterized protein</fullName>
    </submittedName>
</protein>
<sequence length="38" mass="4437">MGFTESRLSHYQKGLAITGSFAVNHQMNLQLSWPYYFL</sequence>
<accession>A0ABR6KNC9</accession>
<dbReference type="EMBL" id="JACHOC010000005">
    <property type="protein sequence ID" value="MBB4622909.1"/>
    <property type="molecule type" value="Genomic_DNA"/>
</dbReference>
<organism evidence="1 2">
    <name type="scientific">Parabacteroides faecis</name>
    <dbReference type="NCBI Taxonomy" id="1217282"/>
    <lineage>
        <taxon>Bacteria</taxon>
        <taxon>Pseudomonadati</taxon>
        <taxon>Bacteroidota</taxon>
        <taxon>Bacteroidia</taxon>
        <taxon>Bacteroidales</taxon>
        <taxon>Tannerellaceae</taxon>
        <taxon>Parabacteroides</taxon>
    </lineage>
</organism>
<evidence type="ECO:0000313" key="1">
    <source>
        <dbReference type="EMBL" id="MBB4622909.1"/>
    </source>
</evidence>
<reference evidence="1 2" key="1">
    <citation type="submission" date="2020-08" db="EMBL/GenBank/DDBJ databases">
        <title>Genomic Encyclopedia of Type Strains, Phase IV (KMG-IV): sequencing the most valuable type-strain genomes for metagenomic binning, comparative biology and taxonomic classification.</title>
        <authorList>
            <person name="Goeker M."/>
        </authorList>
    </citation>
    <scope>NUCLEOTIDE SEQUENCE [LARGE SCALE GENOMIC DNA]</scope>
    <source>
        <strain evidence="1 2">DSM 102983</strain>
    </source>
</reference>
<dbReference type="Proteomes" id="UP000533637">
    <property type="component" value="Unassembled WGS sequence"/>
</dbReference>